<evidence type="ECO:0000313" key="1">
    <source>
        <dbReference type="EMBL" id="KAA0057338.1"/>
    </source>
</evidence>
<dbReference type="EMBL" id="SSTD01010068">
    <property type="protein sequence ID" value="TYK13399.1"/>
    <property type="molecule type" value="Genomic_DNA"/>
</dbReference>
<evidence type="ECO:0000313" key="3">
    <source>
        <dbReference type="Proteomes" id="UP000321393"/>
    </source>
</evidence>
<organism evidence="1 3">
    <name type="scientific">Cucumis melo var. makuwa</name>
    <name type="common">Oriental melon</name>
    <dbReference type="NCBI Taxonomy" id="1194695"/>
    <lineage>
        <taxon>Eukaryota</taxon>
        <taxon>Viridiplantae</taxon>
        <taxon>Streptophyta</taxon>
        <taxon>Embryophyta</taxon>
        <taxon>Tracheophyta</taxon>
        <taxon>Spermatophyta</taxon>
        <taxon>Magnoliopsida</taxon>
        <taxon>eudicotyledons</taxon>
        <taxon>Gunneridae</taxon>
        <taxon>Pentapetalae</taxon>
        <taxon>rosids</taxon>
        <taxon>fabids</taxon>
        <taxon>Cucurbitales</taxon>
        <taxon>Cucurbitaceae</taxon>
        <taxon>Benincaseae</taxon>
        <taxon>Cucumis</taxon>
    </lineage>
</organism>
<dbReference type="Proteomes" id="UP000321393">
    <property type="component" value="Unassembled WGS sequence"/>
</dbReference>
<evidence type="ECO:0000313" key="2">
    <source>
        <dbReference type="EMBL" id="TYK13399.1"/>
    </source>
</evidence>
<name>A0A5A7UQE2_CUCMM</name>
<accession>A0A5A7UQE2</accession>
<dbReference type="EMBL" id="SSTE01007195">
    <property type="protein sequence ID" value="KAA0057338.1"/>
    <property type="molecule type" value="Genomic_DNA"/>
</dbReference>
<gene>
    <name evidence="2" type="ORF">E5676_scaffold496G00070</name>
    <name evidence="1" type="ORF">E6C27_scaffold280G001920</name>
</gene>
<proteinExistence type="predicted"/>
<sequence length="79" mass="9502">MTLECTNDQLRAIFEWHAHELANDTFVRPEFLRLLHEMSDLSSLDRVLCQRQLMSHMDDMRGFVEMSDEERKNFCRVLI</sequence>
<dbReference type="AlphaFoldDB" id="A0A5A7UQE2"/>
<evidence type="ECO:0000313" key="4">
    <source>
        <dbReference type="Proteomes" id="UP000321947"/>
    </source>
</evidence>
<reference evidence="3 4" key="1">
    <citation type="submission" date="2019-08" db="EMBL/GenBank/DDBJ databases">
        <title>Draft genome sequences of two oriental melons (Cucumis melo L. var makuwa).</title>
        <authorList>
            <person name="Kwon S.-Y."/>
        </authorList>
    </citation>
    <scope>NUCLEOTIDE SEQUENCE [LARGE SCALE GENOMIC DNA]</scope>
    <source>
        <strain evidence="4">cv. Chang Bougi</strain>
        <strain evidence="3">cv. SW 3</strain>
        <tissue evidence="1">Leaf</tissue>
    </source>
</reference>
<dbReference type="Proteomes" id="UP000321947">
    <property type="component" value="Unassembled WGS sequence"/>
</dbReference>
<comment type="caution">
    <text evidence="1">The sequence shown here is derived from an EMBL/GenBank/DDBJ whole genome shotgun (WGS) entry which is preliminary data.</text>
</comment>
<protein>
    <submittedName>
        <fullName evidence="1">Retrotransposon protein</fullName>
    </submittedName>
</protein>